<evidence type="ECO:0000256" key="1">
    <source>
        <dbReference type="SAM" id="MobiDB-lite"/>
    </source>
</evidence>
<organism evidence="2 3">
    <name type="scientific">Patella caerulea</name>
    <name type="common">Rayed Mediterranean limpet</name>
    <dbReference type="NCBI Taxonomy" id="87958"/>
    <lineage>
        <taxon>Eukaryota</taxon>
        <taxon>Metazoa</taxon>
        <taxon>Spiralia</taxon>
        <taxon>Lophotrochozoa</taxon>
        <taxon>Mollusca</taxon>
        <taxon>Gastropoda</taxon>
        <taxon>Patellogastropoda</taxon>
        <taxon>Patelloidea</taxon>
        <taxon>Patellidae</taxon>
        <taxon>Patella</taxon>
    </lineage>
</organism>
<name>A0AAN8K778_PATCE</name>
<feature type="region of interest" description="Disordered" evidence="1">
    <location>
        <begin position="153"/>
        <end position="190"/>
    </location>
</feature>
<gene>
    <name evidence="2" type="ORF">SNE40_006062</name>
</gene>
<evidence type="ECO:0000313" key="2">
    <source>
        <dbReference type="EMBL" id="KAK6186788.1"/>
    </source>
</evidence>
<sequence>MAAMLKNQILVIIIGILLLVKTVVHTKRLPRSTGLIDLVFKRPSSDCMDLYCRDQAGCRLSIYPYGWGLHASNTGCCGNYNGCCKLASVVCYIHDVMCDCCGSIFCGPQCKKDPACDDAKTLADEAVGGSDDAKMLPDDVGGGNDRAKMLAEDADSGSDDAKMLANDADSGSNDAKMLADDADSGSGDEE</sequence>
<dbReference type="Proteomes" id="UP001347796">
    <property type="component" value="Unassembled WGS sequence"/>
</dbReference>
<dbReference type="AlphaFoldDB" id="A0AAN8K778"/>
<reference evidence="2 3" key="1">
    <citation type="submission" date="2024-01" db="EMBL/GenBank/DDBJ databases">
        <title>The genome of the rayed Mediterranean limpet Patella caerulea (Linnaeus, 1758).</title>
        <authorList>
            <person name="Anh-Thu Weber A."/>
            <person name="Halstead-Nussloch G."/>
        </authorList>
    </citation>
    <scope>NUCLEOTIDE SEQUENCE [LARGE SCALE GENOMIC DNA]</scope>
    <source>
        <strain evidence="2">AATW-2023a</strain>
        <tissue evidence="2">Whole specimen</tissue>
    </source>
</reference>
<proteinExistence type="predicted"/>
<protein>
    <submittedName>
        <fullName evidence="2">Uncharacterized protein</fullName>
    </submittedName>
</protein>
<comment type="caution">
    <text evidence="2">The sequence shown here is derived from an EMBL/GenBank/DDBJ whole genome shotgun (WGS) entry which is preliminary data.</text>
</comment>
<keyword evidence="3" id="KW-1185">Reference proteome</keyword>
<accession>A0AAN8K778</accession>
<feature type="compositionally biased region" description="Acidic residues" evidence="1">
    <location>
        <begin position="180"/>
        <end position="190"/>
    </location>
</feature>
<dbReference type="EMBL" id="JAZGQO010000005">
    <property type="protein sequence ID" value="KAK6186788.1"/>
    <property type="molecule type" value="Genomic_DNA"/>
</dbReference>
<evidence type="ECO:0000313" key="3">
    <source>
        <dbReference type="Proteomes" id="UP001347796"/>
    </source>
</evidence>